<evidence type="ECO:0000313" key="1">
    <source>
        <dbReference type="EMBL" id="QBH95486.1"/>
    </source>
</evidence>
<dbReference type="RefSeq" id="WP_130590477.1">
    <property type="nucleotide sequence ID" value="NZ_CP034752.1"/>
</dbReference>
<gene>
    <name evidence="1" type="ORF">EKN56_03130</name>
</gene>
<accession>A0A411WHC5</accession>
<organism evidence="1 2">
    <name type="scientific">Limnobaculum zhutongyuii</name>
    <dbReference type="NCBI Taxonomy" id="2498113"/>
    <lineage>
        <taxon>Bacteria</taxon>
        <taxon>Pseudomonadati</taxon>
        <taxon>Pseudomonadota</taxon>
        <taxon>Gammaproteobacteria</taxon>
        <taxon>Enterobacterales</taxon>
        <taxon>Budviciaceae</taxon>
        <taxon>Limnobaculum</taxon>
    </lineage>
</organism>
<dbReference type="EMBL" id="CP034752">
    <property type="protein sequence ID" value="QBH95486.1"/>
    <property type="molecule type" value="Genomic_DNA"/>
</dbReference>
<sequence>MITKEKWTEIEAELRYDFARVTFKLHDHLIEVFRQYAGEGRTDLNVYVDGKISFAWMRADNAMHPLITQIWGAESKAKYSTKFIKSVEKIWGKRAAKKDYPDLRDRIVFYVPRFKKASVLVRKYKKIAGLELISIGGAVYD</sequence>
<dbReference type="KEGG" id="prag:EKN56_03130"/>
<keyword evidence="2" id="KW-1185">Reference proteome</keyword>
<protein>
    <submittedName>
        <fullName evidence="1">Uncharacterized protein</fullName>
    </submittedName>
</protein>
<evidence type="ECO:0000313" key="2">
    <source>
        <dbReference type="Proteomes" id="UP000293154"/>
    </source>
</evidence>
<dbReference type="AlphaFoldDB" id="A0A411WHC5"/>
<dbReference type="Proteomes" id="UP000293154">
    <property type="component" value="Chromosome"/>
</dbReference>
<proteinExistence type="predicted"/>
<reference evidence="1 2" key="1">
    <citation type="submission" date="2019-03" db="EMBL/GenBank/DDBJ databases">
        <title>Pragia sp. nov. isolated from the gut tract of Carduelis flavirostris.</title>
        <authorList>
            <person name="Ge Y."/>
        </authorList>
    </citation>
    <scope>NUCLEOTIDE SEQUENCE [LARGE SCALE GENOMIC DNA]</scope>
    <source>
        <strain evidence="1 2">CF-458</strain>
    </source>
</reference>
<name>A0A411WHC5_9GAMM</name>
<dbReference type="OrthoDB" id="6690744at2"/>